<dbReference type="Proteomes" id="UP000003157">
    <property type="component" value="Unassembled WGS sequence"/>
</dbReference>
<keyword evidence="3" id="KW-1185">Reference proteome</keyword>
<organism evidence="2 3">
    <name type="scientific">Coprobacillus cateniformis</name>
    <dbReference type="NCBI Taxonomy" id="100884"/>
    <lineage>
        <taxon>Bacteria</taxon>
        <taxon>Bacillati</taxon>
        <taxon>Bacillota</taxon>
        <taxon>Erysipelotrichia</taxon>
        <taxon>Erysipelotrichales</taxon>
        <taxon>Coprobacillaceae</taxon>
        <taxon>Coprobacillus</taxon>
    </lineage>
</organism>
<dbReference type="HOGENOM" id="CLU_1616208_0_0_9"/>
<dbReference type="AlphaFoldDB" id="E7G8X1"/>
<evidence type="ECO:0000256" key="1">
    <source>
        <dbReference type="SAM" id="Phobius"/>
    </source>
</evidence>
<keyword evidence="1" id="KW-1133">Transmembrane helix</keyword>
<dbReference type="GeneID" id="78230847"/>
<keyword evidence="1" id="KW-0812">Transmembrane</keyword>
<sequence>MKIRYDRLITVGVIVSIIIGLFIYLMSHKVHDEEYNGKIETYVASYRQNDKIYTFDLKAFQKDDIWYASLNDMYNMVVIMDKNARVYIDQNKHTLTYQLSDSDYHFDYGRGRIVYNNDSIDLRKNSHDIYISHKNVYVSVYFIEKIVLKNEKKINFKNKNAIIE</sequence>
<gene>
    <name evidence="2" type="ORF">HMPREF9488_01209</name>
</gene>
<evidence type="ECO:0000313" key="3">
    <source>
        <dbReference type="Proteomes" id="UP000003157"/>
    </source>
</evidence>
<comment type="caution">
    <text evidence="2">The sequence shown here is derived from an EMBL/GenBank/DDBJ whole genome shotgun (WGS) entry which is preliminary data.</text>
</comment>
<proteinExistence type="predicted"/>
<accession>E7G8X1</accession>
<dbReference type="EMBL" id="ADKX01000022">
    <property type="protein sequence ID" value="EFW05564.1"/>
    <property type="molecule type" value="Genomic_DNA"/>
</dbReference>
<name>E7G8X1_9FIRM</name>
<feature type="transmembrane region" description="Helical" evidence="1">
    <location>
        <begin position="7"/>
        <end position="26"/>
    </location>
</feature>
<dbReference type="RefSeq" id="WP_008788325.1">
    <property type="nucleotide sequence ID" value="NZ_AKCB01000002.1"/>
</dbReference>
<protein>
    <submittedName>
        <fullName evidence="2">Uncharacterized protein</fullName>
    </submittedName>
</protein>
<dbReference type="OrthoDB" id="1645010at2"/>
<reference evidence="2 3" key="1">
    <citation type="submission" date="2010-12" db="EMBL/GenBank/DDBJ databases">
        <title>The Genome Sequence of Coprobacillus sp. strain 29_1.</title>
        <authorList>
            <consortium name="The Broad Institute Genome Sequencing Platform"/>
            <person name="Earl A."/>
            <person name="Ward D."/>
            <person name="Feldgarden M."/>
            <person name="Gevers D."/>
            <person name="Daigneault M."/>
            <person name="Sibley C.D."/>
            <person name="White A."/>
            <person name="Strauss J."/>
            <person name="Allen-Vercoe E."/>
            <person name="Young S.K."/>
            <person name="Zeng Q."/>
            <person name="Gargeya S."/>
            <person name="Fitzgerald M."/>
            <person name="Haas B."/>
            <person name="Abouelleil A."/>
            <person name="Alvarado L."/>
            <person name="Arachchi H.M."/>
            <person name="Berlin A."/>
            <person name="Brown A."/>
            <person name="Chapman S.B."/>
            <person name="Chen Z."/>
            <person name="Dunbar C."/>
            <person name="Freedman E."/>
            <person name="Gearin G."/>
            <person name="Gellesch M."/>
            <person name="Goldberg J."/>
            <person name="Griggs A."/>
            <person name="Gujja S."/>
            <person name="Heilman E."/>
            <person name="Heiman D."/>
            <person name="Howarth C."/>
            <person name="Larson L."/>
            <person name="Lui A."/>
            <person name="MacDonald P.J.P."/>
            <person name="Mehta T."/>
            <person name="Montmayeur A."/>
            <person name="Murphy C."/>
            <person name="Neiman D."/>
            <person name="Pearson M."/>
            <person name="Priest M."/>
            <person name="Roberts A."/>
            <person name="Saif S."/>
            <person name="Shea T."/>
            <person name="Shenoy N."/>
            <person name="Sisk P."/>
            <person name="Stolte C."/>
            <person name="Sykes S."/>
            <person name="White J."/>
            <person name="Yandava C."/>
            <person name="Nusbaum C."/>
            <person name="Birren B."/>
        </authorList>
    </citation>
    <scope>NUCLEOTIDE SEQUENCE [LARGE SCALE GENOMIC DNA]</scope>
    <source>
        <strain evidence="2 3">29_1</strain>
    </source>
</reference>
<keyword evidence="1" id="KW-0472">Membrane</keyword>
<dbReference type="STRING" id="100884.GCA_000269565_03051"/>
<dbReference type="eggNOG" id="ENOG5033WRB">
    <property type="taxonomic scope" value="Bacteria"/>
</dbReference>
<evidence type="ECO:0000313" key="2">
    <source>
        <dbReference type="EMBL" id="EFW05564.1"/>
    </source>
</evidence>